<keyword evidence="4 8" id="KW-0489">Methyltransferase</keyword>
<keyword evidence="5 8" id="KW-0808">Transferase</keyword>
<evidence type="ECO:0000256" key="1">
    <source>
        <dbReference type="ARBA" id="ARBA00004604"/>
    </source>
</evidence>
<comment type="similarity">
    <text evidence="2 8">Belongs to the methyltransferase superfamily. RRP8 family.</text>
</comment>
<evidence type="ECO:0000256" key="2">
    <source>
        <dbReference type="ARBA" id="ARBA00006301"/>
    </source>
</evidence>
<dbReference type="Proteomes" id="UP000219813">
    <property type="component" value="Chromosome 7"/>
</dbReference>
<keyword evidence="13" id="KW-1185">Reference proteome</keyword>
<dbReference type="Pfam" id="PF05148">
    <property type="entry name" value="Methyltransf_8"/>
    <property type="match status" value="1"/>
</dbReference>
<dbReference type="InterPro" id="IPR042036">
    <property type="entry name" value="RRP8_N"/>
</dbReference>
<dbReference type="InterPro" id="IPR007823">
    <property type="entry name" value="RRP8"/>
</dbReference>
<comment type="subcellular location">
    <subcellularLocation>
        <location evidence="1 8">Nucleus</location>
        <location evidence="1 8">Nucleolus</location>
    </subcellularLocation>
</comment>
<dbReference type="Gene3D" id="1.10.10.2150">
    <property type="entry name" value="Ribosomal RNA-processing protein 8, N-terminal domain"/>
    <property type="match status" value="1"/>
</dbReference>
<feature type="compositionally biased region" description="Basic residues" evidence="9">
    <location>
        <begin position="46"/>
        <end position="59"/>
    </location>
</feature>
<reference evidence="11 13" key="3">
    <citation type="submission" date="2016-06" db="EMBL/GenBank/DDBJ databases">
        <authorList>
            <consortium name="Pathogen Informatics"/>
        </authorList>
    </citation>
    <scope>NUCLEOTIDE SEQUENCE [LARGE SCALE GENOMIC DNA]</scope>
</reference>
<dbReference type="PANTHER" id="PTHR12787:SF0">
    <property type="entry name" value="RIBOSOMAL RNA-PROCESSING PROTEIN 8"/>
    <property type="match status" value="1"/>
</dbReference>
<gene>
    <name evidence="11" type="primary">PmUG01_07036700</name>
    <name evidence="10" type="ORF">PMALA_008520</name>
    <name evidence="11" type="ORF">PMUG01_07036700</name>
</gene>
<dbReference type="Gene3D" id="3.40.50.150">
    <property type="entry name" value="Vaccinia Virus protein VP39"/>
    <property type="match status" value="1"/>
</dbReference>
<dbReference type="KEGG" id="pmal:PMUG01_07036700"/>
<sequence length="364" mass="42753">MKEVTRRKDKLNMEQNDTKNDLTIGHIIVKNKDNVVKKNNSGYSRKSGKKNKNSVDAKRKKRLIDKKQVKKKRKINKVKNEEDKKECKQFANSNSMVEYNINKVVYDINKNDLIRGDDNNYKNVYLERNKQKYKKKKKIEKTPEDIVNSSLFRYINEFMYTNKSETVQKKLNETKNVFNIYHMGYKNQKDKWPNNPINDIIKYLRKNFTKIDKIADLGCGEAEIAKTLSGWSISSFDLIKFNEYVTACNITHLPLSNNSQDCVIICLSLMNTDWPKIIFESVRCLKKKATLIIADVVSRFTNYKAFVKFMSNVGCTLSNQVNLDNFFYIFFFENNKKDNVSLTVNEGKVKKFSKLLAPCFYKRR</sequence>
<keyword evidence="3 8" id="KW-0698">rRNA processing</keyword>
<evidence type="ECO:0000256" key="9">
    <source>
        <dbReference type="SAM" id="MobiDB-lite"/>
    </source>
</evidence>
<reference evidence="12" key="1">
    <citation type="submission" date="2016-05" db="EMBL/GenBank/DDBJ databases">
        <authorList>
            <person name="Naeem Raeece"/>
        </authorList>
    </citation>
    <scope>NUCLEOTIDE SEQUENCE [LARGE SCALE GENOMIC DNA]</scope>
</reference>
<evidence type="ECO:0000256" key="7">
    <source>
        <dbReference type="ARBA" id="ARBA00023242"/>
    </source>
</evidence>
<dbReference type="OrthoDB" id="10258825at2759"/>
<dbReference type="EC" id="2.1.1.-" evidence="8"/>
<evidence type="ECO:0000256" key="8">
    <source>
        <dbReference type="RuleBase" id="RU365074"/>
    </source>
</evidence>
<accession>A0A1A8VTX3</accession>
<dbReference type="OMA" id="YVTACNI"/>
<dbReference type="GO" id="GO:0008168">
    <property type="term" value="F:methyltransferase activity"/>
    <property type="evidence" value="ECO:0007669"/>
    <property type="project" value="UniProtKB-KW"/>
</dbReference>
<protein>
    <recommendedName>
        <fullName evidence="8">Ribosomal RNA-processing protein 8</fullName>
        <ecNumber evidence="8">2.1.1.-</ecNumber>
    </recommendedName>
</protein>
<dbReference type="RefSeq" id="XP_028860837.1">
    <property type="nucleotide sequence ID" value="XM_029004115.1"/>
</dbReference>
<organism evidence="10 12">
    <name type="scientific">Plasmodium malariae</name>
    <dbReference type="NCBI Taxonomy" id="5858"/>
    <lineage>
        <taxon>Eukaryota</taxon>
        <taxon>Sar</taxon>
        <taxon>Alveolata</taxon>
        <taxon>Apicomplexa</taxon>
        <taxon>Aconoidasida</taxon>
        <taxon>Haemosporida</taxon>
        <taxon>Plasmodiidae</taxon>
        <taxon>Plasmodium</taxon>
        <taxon>Plasmodium (Plasmodium)</taxon>
    </lineage>
</organism>
<dbReference type="InterPro" id="IPR029063">
    <property type="entry name" value="SAM-dependent_MTases_sf"/>
</dbReference>
<evidence type="ECO:0000313" key="13">
    <source>
        <dbReference type="Proteomes" id="UP000219813"/>
    </source>
</evidence>
<evidence type="ECO:0000256" key="5">
    <source>
        <dbReference type="ARBA" id="ARBA00022679"/>
    </source>
</evidence>
<dbReference type="VEuPathDB" id="PlasmoDB:PmUG01_07036700"/>
<dbReference type="EMBL" id="FLQW01000457">
    <property type="protein sequence ID" value="SBS83989.1"/>
    <property type="molecule type" value="Genomic_DNA"/>
</dbReference>
<evidence type="ECO:0000256" key="3">
    <source>
        <dbReference type="ARBA" id="ARBA00022552"/>
    </source>
</evidence>
<dbReference type="PANTHER" id="PTHR12787">
    <property type="entry name" value="RIBOSOMAL RNA-PROCESSING PROTEIN 8"/>
    <property type="match status" value="1"/>
</dbReference>
<name>A0A1A8VTX3_PLAMA</name>
<comment type="function">
    <text evidence="8">Probable methyltransferase required to silence rDNA.</text>
</comment>
<dbReference type="SUPFAM" id="SSF53335">
    <property type="entry name" value="S-adenosyl-L-methionine-dependent methyltransferases"/>
    <property type="match status" value="1"/>
</dbReference>
<keyword evidence="6 8" id="KW-0949">S-adenosyl-L-methionine</keyword>
<evidence type="ECO:0000256" key="6">
    <source>
        <dbReference type="ARBA" id="ARBA00022691"/>
    </source>
</evidence>
<dbReference type="GO" id="GO:0006364">
    <property type="term" value="P:rRNA processing"/>
    <property type="evidence" value="ECO:0007669"/>
    <property type="project" value="UniProtKB-UniRule"/>
</dbReference>
<dbReference type="Proteomes" id="UP000078597">
    <property type="component" value="Unassembled WGS sequence"/>
</dbReference>
<dbReference type="GO" id="GO:0005730">
    <property type="term" value="C:nucleolus"/>
    <property type="evidence" value="ECO:0007669"/>
    <property type="project" value="UniProtKB-SubCell"/>
</dbReference>
<evidence type="ECO:0000313" key="10">
    <source>
        <dbReference type="EMBL" id="SBS83989.1"/>
    </source>
</evidence>
<proteinExistence type="inferred from homology"/>
<dbReference type="GeneID" id="39867930"/>
<feature type="region of interest" description="Disordered" evidence="9">
    <location>
        <begin position="33"/>
        <end position="59"/>
    </location>
</feature>
<dbReference type="AlphaFoldDB" id="A0A1A8VTX3"/>
<keyword evidence="7 8" id="KW-0539">Nucleus</keyword>
<evidence type="ECO:0000313" key="12">
    <source>
        <dbReference type="Proteomes" id="UP000078597"/>
    </source>
</evidence>
<dbReference type="EMBL" id="LT594628">
    <property type="protein sequence ID" value="SBT87905.1"/>
    <property type="molecule type" value="Genomic_DNA"/>
</dbReference>
<evidence type="ECO:0000256" key="4">
    <source>
        <dbReference type="ARBA" id="ARBA00022603"/>
    </source>
</evidence>
<dbReference type="GO" id="GO:0032259">
    <property type="term" value="P:methylation"/>
    <property type="evidence" value="ECO:0007669"/>
    <property type="project" value="UniProtKB-KW"/>
</dbReference>
<evidence type="ECO:0000313" key="11">
    <source>
        <dbReference type="EMBL" id="SBT87905.1"/>
    </source>
</evidence>
<reference evidence="10" key="2">
    <citation type="submission" date="2016-05" db="EMBL/GenBank/DDBJ databases">
        <authorList>
            <person name="Lavstsen T."/>
            <person name="Jespersen J.S."/>
        </authorList>
    </citation>
    <scope>NUCLEOTIDE SEQUENCE [LARGE SCALE GENOMIC DNA]</scope>
</reference>